<evidence type="ECO:0000256" key="3">
    <source>
        <dbReference type="ARBA" id="ARBA00022692"/>
    </source>
</evidence>
<reference evidence="8 9" key="1">
    <citation type="submission" date="2021-03" db="EMBL/GenBank/DDBJ databases">
        <authorList>
            <person name="King G.J."/>
            <person name="Bancroft I."/>
            <person name="Baten A."/>
            <person name="Bloomfield J."/>
            <person name="Borpatragohain P."/>
            <person name="He Z."/>
            <person name="Irish N."/>
            <person name="Irwin J."/>
            <person name="Liu K."/>
            <person name="Mauleon R.P."/>
            <person name="Moore J."/>
            <person name="Morris R."/>
            <person name="Ostergaard L."/>
            <person name="Wang B."/>
            <person name="Wells R."/>
        </authorList>
    </citation>
    <scope>NUCLEOTIDE SEQUENCE [LARGE SCALE GENOMIC DNA]</scope>
    <source>
        <strain evidence="8">R-o-18</strain>
        <tissue evidence="8">Leaf</tissue>
    </source>
</reference>
<feature type="non-terminal residue" evidence="8">
    <location>
        <position position="412"/>
    </location>
</feature>
<dbReference type="InterPro" id="IPR050186">
    <property type="entry name" value="TPT_transporter"/>
</dbReference>
<feature type="transmembrane region" description="Helical" evidence="6">
    <location>
        <begin position="107"/>
        <end position="123"/>
    </location>
</feature>
<proteinExistence type="predicted"/>
<evidence type="ECO:0000256" key="5">
    <source>
        <dbReference type="ARBA" id="ARBA00023136"/>
    </source>
</evidence>
<evidence type="ECO:0000256" key="2">
    <source>
        <dbReference type="ARBA" id="ARBA00022448"/>
    </source>
</evidence>
<feature type="transmembrane region" description="Helical" evidence="6">
    <location>
        <begin position="218"/>
        <end position="236"/>
    </location>
</feature>
<dbReference type="Pfam" id="PF03151">
    <property type="entry name" value="TPT"/>
    <property type="match status" value="1"/>
</dbReference>
<feature type="transmembrane region" description="Helical" evidence="6">
    <location>
        <begin position="288"/>
        <end position="306"/>
    </location>
</feature>
<evidence type="ECO:0000256" key="1">
    <source>
        <dbReference type="ARBA" id="ARBA00004141"/>
    </source>
</evidence>
<comment type="caution">
    <text evidence="8">The sequence shown here is derived from an EMBL/GenBank/DDBJ whole genome shotgun (WGS) entry which is preliminary data.</text>
</comment>
<evidence type="ECO:0000313" key="8">
    <source>
        <dbReference type="EMBL" id="KAG5378159.1"/>
    </source>
</evidence>
<keyword evidence="9" id="KW-1185">Reference proteome</keyword>
<feature type="transmembrane region" description="Helical" evidence="6">
    <location>
        <begin position="59"/>
        <end position="78"/>
    </location>
</feature>
<feature type="transmembrane region" description="Helical" evidence="6">
    <location>
        <begin position="26"/>
        <end position="47"/>
    </location>
</feature>
<keyword evidence="5 6" id="KW-0472">Membrane</keyword>
<gene>
    <name evidence="8" type="primary">A07p007610.1_BraROA</name>
    <name evidence="8" type="ORF">IGI04_026001</name>
</gene>
<name>A0ABQ7KUQ6_BRACM</name>
<feature type="transmembrane region" description="Helical" evidence="6">
    <location>
        <begin position="256"/>
        <end position="276"/>
    </location>
</feature>
<keyword evidence="2" id="KW-0813">Transport</keyword>
<accession>A0ABQ7KUQ6</accession>
<feature type="transmembrane region" description="Helical" evidence="6">
    <location>
        <begin position="161"/>
        <end position="180"/>
    </location>
</feature>
<comment type="subcellular location">
    <subcellularLocation>
        <location evidence="1">Membrane</location>
        <topology evidence="1">Multi-pass membrane protein</topology>
    </subcellularLocation>
</comment>
<evidence type="ECO:0000313" key="9">
    <source>
        <dbReference type="Proteomes" id="UP000823674"/>
    </source>
</evidence>
<dbReference type="InterPro" id="IPR004853">
    <property type="entry name" value="Sugar_P_trans_dom"/>
</dbReference>
<feature type="domain" description="Sugar phosphate transporter" evidence="7">
    <location>
        <begin position="35"/>
        <end position="328"/>
    </location>
</feature>
<evidence type="ECO:0000259" key="7">
    <source>
        <dbReference type="Pfam" id="PF03151"/>
    </source>
</evidence>
<dbReference type="EMBL" id="JADBGQ010000009">
    <property type="protein sequence ID" value="KAG5378159.1"/>
    <property type="molecule type" value="Genomic_DNA"/>
</dbReference>
<evidence type="ECO:0000256" key="6">
    <source>
        <dbReference type="SAM" id="Phobius"/>
    </source>
</evidence>
<dbReference type="Proteomes" id="UP000823674">
    <property type="component" value="Chromosome A07"/>
</dbReference>
<organism evidence="8 9">
    <name type="scientific">Brassica rapa subsp. trilocularis</name>
    <dbReference type="NCBI Taxonomy" id="1813537"/>
    <lineage>
        <taxon>Eukaryota</taxon>
        <taxon>Viridiplantae</taxon>
        <taxon>Streptophyta</taxon>
        <taxon>Embryophyta</taxon>
        <taxon>Tracheophyta</taxon>
        <taxon>Spermatophyta</taxon>
        <taxon>Magnoliopsida</taxon>
        <taxon>eudicotyledons</taxon>
        <taxon>Gunneridae</taxon>
        <taxon>Pentapetalae</taxon>
        <taxon>rosids</taxon>
        <taxon>malvids</taxon>
        <taxon>Brassicales</taxon>
        <taxon>Brassicaceae</taxon>
        <taxon>Brassiceae</taxon>
        <taxon>Brassica</taxon>
    </lineage>
</organism>
<keyword evidence="4 6" id="KW-1133">Transmembrane helix</keyword>
<sequence>MGSPEKKTLSILTEEPKRARFSSSGMSFKGVFAAVSYMASAVLLVIFNKAALSSFSFPSANVITLLQMLSSCFILYVMKYFKIISFCTDKSKSEHDSLLTFVSPRRLVQTIPLAFTYLLYMLVTMESVRNINVPMYTTLRRTTILFTMIMEYFLSGQKHSASVISSVGIILLGAIIAGIRDLSFDAYGYGLVFTANICTATYLALIARTGKSTGLNTFGLMWCNGIICIPFLLFWTNIKGELKAMLSFPHLYSLNFQVVICFSCLLAFLINYFVFLNTTVNSALTHSICGNMKDLFTILLGWLIFVGLPFDWINVVGQSLGFAGSMLYAFLKYKGIRRRQDGDEDEDDDSSDETEPPMARMKMVKMSSLKYTLPWHNIIKSARIAAEKQGNQYILFLLVSHCELKGVISLSC</sequence>
<evidence type="ECO:0000256" key="4">
    <source>
        <dbReference type="ARBA" id="ARBA00022989"/>
    </source>
</evidence>
<feature type="transmembrane region" description="Helical" evidence="6">
    <location>
        <begin position="186"/>
        <end position="206"/>
    </location>
</feature>
<dbReference type="PANTHER" id="PTHR11132">
    <property type="entry name" value="SOLUTE CARRIER FAMILY 35"/>
    <property type="match status" value="1"/>
</dbReference>
<keyword evidence="3 6" id="KW-0812">Transmembrane</keyword>
<protein>
    <recommendedName>
        <fullName evidence="7">Sugar phosphate transporter domain-containing protein</fullName>
    </recommendedName>
</protein>